<protein>
    <submittedName>
        <fullName evidence="1">Uncharacterized protein</fullName>
    </submittedName>
</protein>
<comment type="caution">
    <text evidence="1">The sequence shown here is derived from an EMBL/GenBank/DDBJ whole genome shotgun (WGS) entry which is preliminary data.</text>
</comment>
<dbReference type="Proteomes" id="UP001066276">
    <property type="component" value="Chromosome 1_1"/>
</dbReference>
<gene>
    <name evidence="1" type="ORF">NDU88_006199</name>
</gene>
<organism evidence="1 2">
    <name type="scientific">Pleurodeles waltl</name>
    <name type="common">Iberian ribbed newt</name>
    <dbReference type="NCBI Taxonomy" id="8319"/>
    <lineage>
        <taxon>Eukaryota</taxon>
        <taxon>Metazoa</taxon>
        <taxon>Chordata</taxon>
        <taxon>Craniata</taxon>
        <taxon>Vertebrata</taxon>
        <taxon>Euteleostomi</taxon>
        <taxon>Amphibia</taxon>
        <taxon>Batrachia</taxon>
        <taxon>Caudata</taxon>
        <taxon>Salamandroidea</taxon>
        <taxon>Salamandridae</taxon>
        <taxon>Pleurodelinae</taxon>
        <taxon>Pleurodeles</taxon>
    </lineage>
</organism>
<proteinExistence type="predicted"/>
<sequence>MSVSVIPWDLHLRGIPRHLRLPHHEGQHCGVKSRSSNKWYLLYLVHSSVRSQPRAPMLCASFFSALLPRRNHQARGRPCLSGQLPPADRALGCVAHKALQYSRGVSVLADSPGRILSPPPAGAARSQTTPVPCRAALVSTLHSASGRRAPALT</sequence>
<evidence type="ECO:0000313" key="2">
    <source>
        <dbReference type="Proteomes" id="UP001066276"/>
    </source>
</evidence>
<dbReference type="AlphaFoldDB" id="A0AAV7X0I2"/>
<keyword evidence="2" id="KW-1185">Reference proteome</keyword>
<dbReference type="EMBL" id="JANPWB010000001">
    <property type="protein sequence ID" value="KAJ1218621.1"/>
    <property type="molecule type" value="Genomic_DNA"/>
</dbReference>
<name>A0AAV7X0I2_PLEWA</name>
<reference evidence="1" key="1">
    <citation type="journal article" date="2022" name="bioRxiv">
        <title>Sequencing and chromosome-scale assembly of the giantPleurodeles waltlgenome.</title>
        <authorList>
            <person name="Brown T."/>
            <person name="Elewa A."/>
            <person name="Iarovenko S."/>
            <person name="Subramanian E."/>
            <person name="Araus A.J."/>
            <person name="Petzold A."/>
            <person name="Susuki M."/>
            <person name="Suzuki K.-i.T."/>
            <person name="Hayashi T."/>
            <person name="Toyoda A."/>
            <person name="Oliveira C."/>
            <person name="Osipova E."/>
            <person name="Leigh N.D."/>
            <person name="Simon A."/>
            <person name="Yun M.H."/>
        </authorList>
    </citation>
    <scope>NUCLEOTIDE SEQUENCE</scope>
    <source>
        <strain evidence="1">20211129_DDA</strain>
        <tissue evidence="1">Liver</tissue>
    </source>
</reference>
<accession>A0AAV7X0I2</accession>
<evidence type="ECO:0000313" key="1">
    <source>
        <dbReference type="EMBL" id="KAJ1218621.1"/>
    </source>
</evidence>